<proteinExistence type="predicted"/>
<dbReference type="GeneID" id="25327779"/>
<keyword evidence="4" id="KW-1185">Reference proteome</keyword>
<dbReference type="OrthoDB" id="512662at2759"/>
<organism evidence="3 4">
    <name type="scientific">Exophiala xenobiotica</name>
    <dbReference type="NCBI Taxonomy" id="348802"/>
    <lineage>
        <taxon>Eukaryota</taxon>
        <taxon>Fungi</taxon>
        <taxon>Dikarya</taxon>
        <taxon>Ascomycota</taxon>
        <taxon>Pezizomycotina</taxon>
        <taxon>Eurotiomycetes</taxon>
        <taxon>Chaetothyriomycetidae</taxon>
        <taxon>Chaetothyriales</taxon>
        <taxon>Herpotrichiellaceae</taxon>
        <taxon>Exophiala</taxon>
    </lineage>
</organism>
<dbReference type="InterPro" id="IPR006076">
    <property type="entry name" value="FAD-dep_OxRdtase"/>
</dbReference>
<feature type="region of interest" description="Disordered" evidence="1">
    <location>
        <begin position="28"/>
        <end position="58"/>
    </location>
</feature>
<dbReference type="PANTHER" id="PTHR13847">
    <property type="entry name" value="SARCOSINE DEHYDROGENASE-RELATED"/>
    <property type="match status" value="1"/>
</dbReference>
<dbReference type="SUPFAM" id="SSF51971">
    <property type="entry name" value="Nucleotide-binding domain"/>
    <property type="match status" value="1"/>
</dbReference>
<dbReference type="GO" id="GO:0005737">
    <property type="term" value="C:cytoplasm"/>
    <property type="evidence" value="ECO:0007669"/>
    <property type="project" value="TreeGrafter"/>
</dbReference>
<evidence type="ECO:0000256" key="1">
    <source>
        <dbReference type="SAM" id="MobiDB-lite"/>
    </source>
</evidence>
<evidence type="ECO:0000313" key="4">
    <source>
        <dbReference type="Proteomes" id="UP000054342"/>
    </source>
</evidence>
<reference evidence="3 4" key="1">
    <citation type="submission" date="2015-01" db="EMBL/GenBank/DDBJ databases">
        <title>The Genome Sequence of Exophiala xenobiotica CBS118157.</title>
        <authorList>
            <consortium name="The Broad Institute Genomics Platform"/>
            <person name="Cuomo C."/>
            <person name="de Hoog S."/>
            <person name="Gorbushina A."/>
            <person name="Stielow B."/>
            <person name="Teixiera M."/>
            <person name="Abouelleil A."/>
            <person name="Chapman S.B."/>
            <person name="Priest M."/>
            <person name="Young S.K."/>
            <person name="Wortman J."/>
            <person name="Nusbaum C."/>
            <person name="Birren B."/>
        </authorList>
    </citation>
    <scope>NUCLEOTIDE SEQUENCE [LARGE SCALE GENOMIC DNA]</scope>
    <source>
        <strain evidence="3 4">CBS 118157</strain>
    </source>
</reference>
<dbReference type="Proteomes" id="UP000054342">
    <property type="component" value="Unassembled WGS sequence"/>
</dbReference>
<dbReference type="STRING" id="348802.A0A0D2D4L9"/>
<dbReference type="HOGENOM" id="CLU_022730_2_2_1"/>
<dbReference type="Gene3D" id="3.30.9.10">
    <property type="entry name" value="D-Amino Acid Oxidase, subunit A, domain 2"/>
    <property type="match status" value="1"/>
</dbReference>
<dbReference type="Gene3D" id="3.50.50.60">
    <property type="entry name" value="FAD/NAD(P)-binding domain"/>
    <property type="match status" value="1"/>
</dbReference>
<feature type="domain" description="FAD dependent oxidoreductase" evidence="2">
    <location>
        <begin position="123"/>
        <end position="512"/>
    </location>
</feature>
<feature type="compositionally biased region" description="Polar residues" evidence="1">
    <location>
        <begin position="29"/>
        <end position="41"/>
    </location>
</feature>
<dbReference type="RefSeq" id="XP_013317886.1">
    <property type="nucleotide sequence ID" value="XM_013462432.1"/>
</dbReference>
<dbReference type="EMBL" id="KN847319">
    <property type="protein sequence ID" value="KIW57302.1"/>
    <property type="molecule type" value="Genomic_DNA"/>
</dbReference>
<evidence type="ECO:0000313" key="3">
    <source>
        <dbReference type="EMBL" id="KIW57302.1"/>
    </source>
</evidence>
<dbReference type="Pfam" id="PF01266">
    <property type="entry name" value="DAO"/>
    <property type="match status" value="1"/>
</dbReference>
<accession>A0A0D2D4L9</accession>
<protein>
    <recommendedName>
        <fullName evidence="2">FAD dependent oxidoreductase domain-containing protein</fullName>
    </recommendedName>
</protein>
<dbReference type="InterPro" id="IPR036188">
    <property type="entry name" value="FAD/NAD-bd_sf"/>
</dbReference>
<dbReference type="PANTHER" id="PTHR13847:SF260">
    <property type="entry name" value="FAD DEPENDENT OXIDOREDUCTASE DOMAIN-CONTAINING PROTEIN"/>
    <property type="match status" value="1"/>
</dbReference>
<name>A0A0D2D4L9_9EURO</name>
<evidence type="ECO:0000259" key="2">
    <source>
        <dbReference type="Pfam" id="PF01266"/>
    </source>
</evidence>
<dbReference type="AlphaFoldDB" id="A0A0D2D4L9"/>
<sequence length="566" mass="62396">MPTTINSAVRSRILPRPRRCLKVSYRAIRSQQPAHTTTRPFQRSDPLSDFPGDRHPPFPDLSLRRQIRAYSSKHIAGTASTSPLAMKGQNYHVRIRQHRFGNCHPIHPSLSQVQSPDLPQTTDYAIIGSGVTGCSVSKALLEHETPLSSKASTVTVFEARTLTSGATGRNGGLLTSFVPDEYKSLSEAFGHEQAVKIVRSANRTLEKMHALGNSSKEMQDASEVRKLLDVICYQDDATFQEAVESHRLYEKHVPEERQKAQVLIIIDQFQQRYNVKAAAGAIVFNNGAFWPYKLITRLWAQLLEDHQSRLSIETKTPVTKITYVPATNPTYPYILGTSRGPVHAGRVVHATNGYAGHLLPELRGKIYPVRGSELTWAFFQSGSFDSETNILEGGLYYSCQHPKTGEIFVGGEKPRIDELLGTDDSVVGATSVDNMATLLPKYFDQAWKEGEKPDLTSTWSGNMGFTPDRLPLVGSLPESVTNRGKDGGEWIAAGFNGYGMPLCWSCGEAVTNMVLGLDVSNYLPEVFLATAARLQDESRMSIEAALGRLFQSDNQGPVNSEAAPSM</sequence>
<gene>
    <name evidence="3" type="ORF">PV05_05871</name>
</gene>